<evidence type="ECO:0000256" key="1">
    <source>
        <dbReference type="SAM" id="MobiDB-lite"/>
    </source>
</evidence>
<feature type="compositionally biased region" description="Basic and acidic residues" evidence="1">
    <location>
        <begin position="67"/>
        <end position="82"/>
    </location>
</feature>
<proteinExistence type="predicted"/>
<comment type="caution">
    <text evidence="3">The sequence shown here is derived from an EMBL/GenBank/DDBJ whole genome shotgun (WGS) entry which is preliminary data.</text>
</comment>
<dbReference type="AlphaFoldDB" id="A0A841D0M4"/>
<feature type="region of interest" description="Disordered" evidence="1">
    <location>
        <begin position="48"/>
        <end position="82"/>
    </location>
</feature>
<gene>
    <name evidence="3" type="ORF">FHS22_001333</name>
</gene>
<sequence>MPALPLAAIPSPPEGVWYPGPIPIRGYTICILLGVVVAVVIAERRWRDRGGVPGAREPPGRTPGHAPPDRDPAARDGVRAPG</sequence>
<evidence type="ECO:0000313" key="3">
    <source>
        <dbReference type="EMBL" id="MBB5962074.1"/>
    </source>
</evidence>
<dbReference type="RefSeq" id="WP_184939330.1">
    <property type="nucleotide sequence ID" value="NZ_BAAAWZ010000001.1"/>
</dbReference>
<accession>A0A841D0M4</accession>
<organism evidence="3 4">
    <name type="scientific">Planomonospora venezuelensis</name>
    <dbReference type="NCBI Taxonomy" id="1999"/>
    <lineage>
        <taxon>Bacteria</taxon>
        <taxon>Bacillati</taxon>
        <taxon>Actinomycetota</taxon>
        <taxon>Actinomycetes</taxon>
        <taxon>Streptosporangiales</taxon>
        <taxon>Streptosporangiaceae</taxon>
        <taxon>Planomonospora</taxon>
    </lineage>
</organism>
<dbReference type="EMBL" id="JACHJJ010000003">
    <property type="protein sequence ID" value="MBB5962074.1"/>
    <property type="molecule type" value="Genomic_DNA"/>
</dbReference>
<name>A0A841D0M4_PLAVE</name>
<evidence type="ECO:0000256" key="2">
    <source>
        <dbReference type="SAM" id="Phobius"/>
    </source>
</evidence>
<dbReference type="Proteomes" id="UP000562352">
    <property type="component" value="Unassembled WGS sequence"/>
</dbReference>
<keyword evidence="2" id="KW-0812">Transmembrane</keyword>
<keyword evidence="2" id="KW-0472">Membrane</keyword>
<keyword evidence="2" id="KW-1133">Transmembrane helix</keyword>
<evidence type="ECO:0000313" key="4">
    <source>
        <dbReference type="Proteomes" id="UP000562352"/>
    </source>
</evidence>
<keyword evidence="4" id="KW-1185">Reference proteome</keyword>
<feature type="transmembrane region" description="Helical" evidence="2">
    <location>
        <begin position="24"/>
        <end position="42"/>
    </location>
</feature>
<protein>
    <submittedName>
        <fullName evidence="3">Uncharacterized protein</fullName>
    </submittedName>
</protein>
<reference evidence="3 4" key="1">
    <citation type="submission" date="2020-08" db="EMBL/GenBank/DDBJ databases">
        <title>Genomic Encyclopedia of Type Strains, Phase III (KMG-III): the genomes of soil and plant-associated and newly described type strains.</title>
        <authorList>
            <person name="Whitman W."/>
        </authorList>
    </citation>
    <scope>NUCLEOTIDE SEQUENCE [LARGE SCALE GENOMIC DNA]</scope>
    <source>
        <strain evidence="3 4">CECT 3303</strain>
    </source>
</reference>